<sequence length="59" mass="7069">MTEQAQWLHSQIETLASQQVHFTDRAFWLALDKLVTEQDQRNSQLQGEVDGRSWRPDRW</sequence>
<gene>
    <name evidence="2" type="ORF">ACFP1C_12150</name>
</gene>
<evidence type="ECO:0000313" key="3">
    <source>
        <dbReference type="Proteomes" id="UP001596283"/>
    </source>
</evidence>
<accession>A0ABW1TIJ3</accession>
<evidence type="ECO:0000256" key="1">
    <source>
        <dbReference type="SAM" id="MobiDB-lite"/>
    </source>
</evidence>
<evidence type="ECO:0000313" key="2">
    <source>
        <dbReference type="EMBL" id="MFC6261686.1"/>
    </source>
</evidence>
<dbReference type="RefSeq" id="WP_125685265.1">
    <property type="nucleotide sequence ID" value="NZ_JBHSSI010000078.1"/>
</dbReference>
<dbReference type="EMBL" id="JBHSSI010000078">
    <property type="protein sequence ID" value="MFC6261686.1"/>
    <property type="molecule type" value="Genomic_DNA"/>
</dbReference>
<feature type="region of interest" description="Disordered" evidence="1">
    <location>
        <begin position="39"/>
        <end position="59"/>
    </location>
</feature>
<proteinExistence type="predicted"/>
<comment type="caution">
    <text evidence="2">The sequence shown here is derived from an EMBL/GenBank/DDBJ whole genome shotgun (WGS) entry which is preliminary data.</text>
</comment>
<dbReference type="Proteomes" id="UP001596283">
    <property type="component" value="Unassembled WGS sequence"/>
</dbReference>
<protein>
    <submittedName>
        <fullName evidence="2">Uncharacterized protein</fullName>
    </submittedName>
</protein>
<name>A0ABW1TIJ3_9LACO</name>
<organism evidence="2 3">
    <name type="scientific">Levilactobacillus fujinensis</name>
    <dbReference type="NCBI Taxonomy" id="2486024"/>
    <lineage>
        <taxon>Bacteria</taxon>
        <taxon>Bacillati</taxon>
        <taxon>Bacillota</taxon>
        <taxon>Bacilli</taxon>
        <taxon>Lactobacillales</taxon>
        <taxon>Lactobacillaceae</taxon>
        <taxon>Levilactobacillus</taxon>
    </lineage>
</organism>
<reference evidence="3" key="1">
    <citation type="journal article" date="2019" name="Int. J. Syst. Evol. Microbiol.">
        <title>The Global Catalogue of Microorganisms (GCM) 10K type strain sequencing project: providing services to taxonomists for standard genome sequencing and annotation.</title>
        <authorList>
            <consortium name="The Broad Institute Genomics Platform"/>
            <consortium name="The Broad Institute Genome Sequencing Center for Infectious Disease"/>
            <person name="Wu L."/>
            <person name="Ma J."/>
        </authorList>
    </citation>
    <scope>NUCLEOTIDE SEQUENCE [LARGE SCALE GENOMIC DNA]</scope>
    <source>
        <strain evidence="3">CCM 8908</strain>
    </source>
</reference>
<keyword evidence="3" id="KW-1185">Reference proteome</keyword>
<feature type="compositionally biased region" description="Basic and acidic residues" evidence="1">
    <location>
        <begin position="49"/>
        <end position="59"/>
    </location>
</feature>